<dbReference type="PROSITE" id="PS50092">
    <property type="entry name" value="TSP1"/>
    <property type="match status" value="6"/>
</dbReference>
<feature type="binding site" evidence="12">
    <location>
        <position position="534"/>
    </location>
    <ligand>
        <name>Ca(2+)</name>
        <dbReference type="ChEBI" id="CHEBI:29108"/>
        <label>1</label>
    </ligand>
</feature>
<feature type="disulfide bond" evidence="13">
    <location>
        <begin position="777"/>
        <end position="788"/>
    </location>
</feature>
<feature type="binding site" evidence="12">
    <location>
        <position position="444"/>
    </location>
    <ligand>
        <name>Ca(2+)</name>
        <dbReference type="ChEBI" id="CHEBI:29108"/>
        <label>2</label>
    </ligand>
</feature>
<feature type="disulfide bond" evidence="13">
    <location>
        <begin position="628"/>
        <end position="664"/>
    </location>
</feature>
<feature type="active site" evidence="11 14">
    <location>
        <position position="613"/>
    </location>
</feature>
<feature type="binding site" evidence="12 14">
    <location>
        <position position="616"/>
    </location>
    <ligand>
        <name>Zn(2+)</name>
        <dbReference type="ChEBI" id="CHEBI:29105"/>
        <note>catalytic</note>
    </ligand>
</feature>
<dbReference type="PANTHER" id="PTHR13723:SF278">
    <property type="entry name" value="ADAM METALLOPEPTIDASE WITH THROMBOSPONDIN TYPE 1 MOTIF A, ISOFORM B"/>
    <property type="match status" value="1"/>
</dbReference>
<dbReference type="Gene3D" id="2.20.100.10">
    <property type="entry name" value="Thrombospondin type-1 (TSP1) repeat"/>
    <property type="match status" value="6"/>
</dbReference>
<dbReference type="Pfam" id="PF08685">
    <property type="entry name" value="GON"/>
    <property type="match status" value="1"/>
</dbReference>
<evidence type="ECO:0000313" key="20">
    <source>
        <dbReference type="Proteomes" id="UP000070412"/>
    </source>
</evidence>
<dbReference type="Proteomes" id="UP000070412">
    <property type="component" value="Unassembled WGS sequence"/>
</dbReference>
<evidence type="ECO:0000256" key="15">
    <source>
        <dbReference type="SAM" id="MobiDB-lite"/>
    </source>
</evidence>
<dbReference type="Pfam" id="PF17771">
    <property type="entry name" value="ADAMTS_CR_2"/>
    <property type="match status" value="1"/>
</dbReference>
<dbReference type="InterPro" id="IPR045371">
    <property type="entry name" value="ADAMTS_CR_3"/>
</dbReference>
<keyword evidence="8" id="KW-0482">Metalloprotease</keyword>
<evidence type="ECO:0000259" key="16">
    <source>
        <dbReference type="PROSITE" id="PS50215"/>
    </source>
</evidence>
<evidence type="ECO:0000256" key="5">
    <source>
        <dbReference type="ARBA" id="ARBA00022723"/>
    </source>
</evidence>
<dbReference type="InterPro" id="IPR024079">
    <property type="entry name" value="MetalloPept_cat_dom_sf"/>
</dbReference>
<feature type="disulfide bond" evidence="13">
    <location>
        <begin position="811"/>
        <end position="848"/>
    </location>
</feature>
<dbReference type="FunFam" id="2.60.120.830:FF:000001">
    <property type="entry name" value="A disintegrin and metalloproteinase with thrombospondin motifs 1"/>
    <property type="match status" value="1"/>
</dbReference>
<dbReference type="Gene3D" id="3.40.390.10">
    <property type="entry name" value="Collagenase (Catalytic Domain)"/>
    <property type="match status" value="1"/>
</dbReference>
<feature type="domain" description="GON" evidence="17">
    <location>
        <begin position="1908"/>
        <end position="2136"/>
    </location>
</feature>
<keyword evidence="3" id="KW-0272">Extracellular matrix</keyword>
<evidence type="ECO:0000256" key="4">
    <source>
        <dbReference type="ARBA" id="ARBA00022670"/>
    </source>
</evidence>
<feature type="disulfide bond" evidence="13">
    <location>
        <begin position="751"/>
        <end position="783"/>
    </location>
</feature>
<dbReference type="Pfam" id="PF19236">
    <property type="entry name" value="ADAMTS_CR_3"/>
    <property type="match status" value="1"/>
</dbReference>
<evidence type="ECO:0000256" key="3">
    <source>
        <dbReference type="ARBA" id="ARBA00022530"/>
    </source>
</evidence>
<feature type="disulfide bond" evidence="13">
    <location>
        <begin position="590"/>
        <end position="680"/>
    </location>
</feature>
<evidence type="ECO:0000256" key="11">
    <source>
        <dbReference type="PIRSR" id="PIRSR613273-1"/>
    </source>
</evidence>
<feature type="binding site" evidence="12 14">
    <location>
        <position position="622"/>
    </location>
    <ligand>
        <name>Zn(2+)</name>
        <dbReference type="ChEBI" id="CHEBI:29105"/>
        <note>catalytic</note>
    </ligand>
</feature>
<organism evidence="18">
    <name type="scientific">Sarcoptes scabiei</name>
    <name type="common">Itch mite</name>
    <name type="synonym">Acarus scabiei</name>
    <dbReference type="NCBI Taxonomy" id="52283"/>
    <lineage>
        <taxon>Eukaryota</taxon>
        <taxon>Metazoa</taxon>
        <taxon>Ecdysozoa</taxon>
        <taxon>Arthropoda</taxon>
        <taxon>Chelicerata</taxon>
        <taxon>Arachnida</taxon>
        <taxon>Acari</taxon>
        <taxon>Acariformes</taxon>
        <taxon>Sarcoptiformes</taxon>
        <taxon>Astigmata</taxon>
        <taxon>Psoroptidia</taxon>
        <taxon>Sarcoptoidea</taxon>
        <taxon>Sarcoptidae</taxon>
        <taxon>Sarcoptinae</taxon>
        <taxon>Sarcoptes</taxon>
    </lineage>
</organism>
<sequence length="2160" mass="247897">MNQNIYQPQKHSIGILSIDSRVNLQLCLLLIGLILIKPSFSELNRISQTFVNAGPSLIEDTDHNPDRDFYDFYEDLASTTDNVDDVDGDGNGNYGPNNDANKNGNNLQALLVKPMLTFQLDNDSEDMKKNSPSSKRLELLLPIKLKRWNRNNFKSLPAFIRSKSKFHQYSRNRDSIKLILTANFMKHFNADIDEDNDSDDENHNSSNEFDRYQTIKFWPSNILYTTQEQNENNDFRETLETKNFNHYSEYYSNNLIDNIIKINSNRIDSLVYENDSIYLDFKDNKRCQLFTGFVQESPNDSHASITICSDGTLNGLISIDSVGHIILESVQSSSLLSANRYRRNKADCPKFSRYEDQRRGSNEKIHLSVCPHLFQLVSRLEPLSLPPSDRLISVSKSFKRIHYDPDDGLSKSFSQQLFHPPSASFQHQKQNRSRRSYSSERTVEILLVTDRSMFLYHGNALRNYVFTLMAMVSHLFKHSSIGNEINIKLVKLTSLVDENEEINWLGSAHKTLRRFCRWQFEHNHQSDDHPLHYDTAILLTKIDLCSKNDTNYNYLNRIDSNDLEKNYREDKAYQRSSCDTLGLAHSGQICDPESSCAIVEDNGLSAAFTIAHELGHLLGVPHDDEEQCKKFYMKTQAEAFGRQEFNVMVRMIDSNSHMWSWSSCSNHFITEFLDSGHGDCLLDNNSIDVRQSSKHEKRVFNNSNQRRSFHASKNWIDKLSRLPAGALYNADEQCRLVFDKNSSICLDMPFCKKLWCTTNNVRGCRTQHMPWADGTECGNGFWCQEGQCVRINRISTPIDGGWGNWSPWSECSLSCGGGIRRSRRECNNPSPKDGGKFCIGERVKYESCNLRACPLQTPILNDRAHQCAEFNRHNTTWRAKFTGVSSRDPCALYCESNTGESHKLKSRVIDGTLCSPDSHNICVNGKCLSAGCDRILGSNVSLDYCGVCGGNNSTCREIIGHFKPQQVSHGYTYVLTIPSGAMNVEIIKEPSIASDNWLALRDEHGDYLLNGHFTVNVYEKKWYYGGTAIDYSGTKNHKYERINISRPLQHSLHVEVLCVGELHAPVIDYHYAIASDNNNIAYRWVTDVDWSQCSHICNGEQERRPFCAAFIQSLWSPNESGQSNYHLKVKDEYCSTKNRPDAEYRVCNSHCELEWRISTIGACSTKCGHGFRSRHVNCTQTFINYNERIYIDDFYCSHLGPKPSNRENCTGNDCPIIYEWELSDWSVCVLMNDQTCGRGQQTRFAKCKATSKSNRLDPDYNYGEDVKLEFCSHLPKPPINQDCEIECPHWEINSWSECSVRCGVGERFRKVSCRHGDQLVSDAYCKSKESKPTERIRCDLPDCSQSENHYRLLSTLTDSSRINSLESRSFESSLSSDLNDQTYSGEWSSGQWSSCETSGDFLIKHFKRLLRISKSLNCFKTSFEMNSIRAKYHNLIESNKNSRISSENNEQLFENILNLFEKHHLDSSKLFHRRYVACVKPNTQQVLEDNACNPKQKPKSRDFCPFDLDKLIRKIGGIEFRLCSSRSSPSDSKNRINDESIGELLHWQPGNWSDCFCDHTRNLSIRQRPVICIRNSTGTSIDENYCLRRGLQKLEGFEECSESDSDFPSVFASARPSSLSNSFESTSLYSSLEQINFNQSDLFASTESSTITSTELPIFQIEPTPASKVSIIENPSFSSLMIENGGWNEWSSWSNCSVKCGNGSQKREPLCSKNLVCDEKFKPEPQYRSCHQICQFFQWHFTEWSACSGQCGVGFRLRKAECRDWTGFKVPNKFCDKSKFIIKEPCTSSDSNCKKLVWRAGQWSECSQPCGYGHRTRSVDCHRINKFGVVDPIPLINDHTIEQKSRNIFNRRSNKRKFFSNDHHKLGAWCDLEKRPTARQSCTLGPCLQPNMQDAFVWRPSEWQSVSEVVSCQDRRDRARDHVDGEYEIWIQGNMMRVYCSGMNHFERPKEYLILSEQSYEDNYSEMVTVSIIRTRQRFRYIRFDTSLMELIVNDTNINHNEIIYTNERKLGLGYVYIQGCQSLNSTANHQNHHANIQSNSINCHFNLPLQSDESIESMFSINLHNTGLIIANDVEILSDADGSNQVDLYDSVNRWMVTANNPELMWKKITVDEKNEQIIGRCGLLPLQKFPINVRKLADHESCLLGCHPLNNIIKVRVL</sequence>
<dbReference type="InterPro" id="IPR012314">
    <property type="entry name" value="Pept_M12B_GON-ADAMTSs"/>
</dbReference>
<evidence type="ECO:0000256" key="10">
    <source>
        <dbReference type="ARBA" id="ARBA00023180"/>
    </source>
</evidence>
<feature type="disulfide bond" evidence="13">
    <location>
        <begin position="826"/>
        <end position="838"/>
    </location>
</feature>
<dbReference type="PANTHER" id="PTHR13723">
    <property type="entry name" value="ADAMTS A DISINTEGRIN AND METALLOPROTEASE WITH THROMBOSPONDIN MOTIFS PROTEASE"/>
    <property type="match status" value="1"/>
</dbReference>
<dbReference type="GO" id="GO:0004222">
    <property type="term" value="F:metalloendopeptidase activity"/>
    <property type="evidence" value="ECO:0007669"/>
    <property type="project" value="InterPro"/>
</dbReference>
<dbReference type="InterPro" id="IPR050439">
    <property type="entry name" value="ADAMTS_ADAMTS-like"/>
</dbReference>
<evidence type="ECO:0000256" key="12">
    <source>
        <dbReference type="PIRSR" id="PIRSR613273-2"/>
    </source>
</evidence>
<dbReference type="InterPro" id="IPR010294">
    <property type="entry name" value="ADAMTS_spacer1"/>
</dbReference>
<comment type="caution">
    <text evidence="14">Lacks conserved residue(s) required for the propagation of feature annotation.</text>
</comment>
<keyword evidence="6" id="KW-0378">Hydrolase</keyword>
<comment type="cofactor">
    <cofactor evidence="12">
        <name>Zn(2+)</name>
        <dbReference type="ChEBI" id="CHEBI:29105"/>
    </cofactor>
    <text evidence="12">Binds 1 zinc ion per subunit.</text>
</comment>
<evidence type="ECO:0000256" key="8">
    <source>
        <dbReference type="ARBA" id="ARBA00023049"/>
    </source>
</evidence>
<evidence type="ECO:0000256" key="14">
    <source>
        <dbReference type="PROSITE-ProRule" id="PRU00276"/>
    </source>
</evidence>
<comment type="subcellular location">
    <subcellularLocation>
        <location evidence="1">Secreted</location>
        <location evidence="1">Extracellular space</location>
        <location evidence="1">Extracellular matrix</location>
    </subcellularLocation>
</comment>
<dbReference type="InterPro" id="IPR013273">
    <property type="entry name" value="ADAMTS/ADAMTS-like"/>
</dbReference>
<evidence type="ECO:0000313" key="19">
    <source>
        <dbReference type="EnsemblMetazoa" id="KAF7490460.1"/>
    </source>
</evidence>
<evidence type="ECO:0000313" key="18">
    <source>
        <dbReference type="EMBL" id="KAF7490460.1"/>
    </source>
</evidence>
<dbReference type="OrthoDB" id="412680at2759"/>
<evidence type="ECO:0000256" key="1">
    <source>
        <dbReference type="ARBA" id="ARBA00004498"/>
    </source>
</evidence>
<feature type="binding site" evidence="12">
    <location>
        <position position="444"/>
    </location>
    <ligand>
        <name>Ca(2+)</name>
        <dbReference type="ChEBI" id="CHEBI:29108"/>
        <label>1</label>
    </ligand>
</feature>
<dbReference type="InterPro" id="IPR041645">
    <property type="entry name" value="ADAMTS_CR_2"/>
</dbReference>
<evidence type="ECO:0000259" key="17">
    <source>
        <dbReference type="PROSITE" id="PS51046"/>
    </source>
</evidence>
<keyword evidence="12" id="KW-0106">Calcium</keyword>
<keyword evidence="9 13" id="KW-1015">Disulfide bond</keyword>
<name>A0A834R6B0_SARSC</name>
<dbReference type="PROSITE" id="PS51046">
    <property type="entry name" value="GON"/>
    <property type="match status" value="1"/>
</dbReference>
<feature type="binding site" evidence="12">
    <location>
        <position position="527"/>
    </location>
    <ligand>
        <name>Ca(2+)</name>
        <dbReference type="ChEBI" id="CHEBI:29108"/>
        <label>2</label>
    </ligand>
</feature>
<reference evidence="20" key="1">
    <citation type="journal article" date="2020" name="PLoS Negl. Trop. Dis.">
        <title>High-quality nuclear genome for Sarcoptes scabiei-A critical resource for a neglected parasite.</title>
        <authorList>
            <person name="Korhonen P.K."/>
            <person name="Gasser R.B."/>
            <person name="Ma G."/>
            <person name="Wang T."/>
            <person name="Stroehlein A.J."/>
            <person name="Young N.D."/>
            <person name="Ang C.S."/>
            <person name="Fernando D.D."/>
            <person name="Lu H.C."/>
            <person name="Taylor S."/>
            <person name="Reynolds S.L."/>
            <person name="Mofiz E."/>
            <person name="Najaraj S.H."/>
            <person name="Gowda H."/>
            <person name="Madugundu A."/>
            <person name="Renuse S."/>
            <person name="Holt D."/>
            <person name="Pandey A."/>
            <person name="Papenfuss A.T."/>
            <person name="Fischer K."/>
        </authorList>
    </citation>
    <scope>NUCLEOTIDE SEQUENCE [LARGE SCALE GENOMIC DNA]</scope>
</reference>
<dbReference type="SMART" id="SM00209">
    <property type="entry name" value="TSP1"/>
    <property type="match status" value="7"/>
</dbReference>
<feature type="binding site" evidence="12">
    <location>
        <position position="527"/>
    </location>
    <ligand>
        <name>Ca(2+)</name>
        <dbReference type="ChEBI" id="CHEBI:29108"/>
        <label>1</label>
    </ligand>
</feature>
<dbReference type="PRINTS" id="PR01857">
    <property type="entry name" value="ADAMTSFAMILY"/>
</dbReference>
<keyword evidence="10" id="KW-0325">Glycoprotein</keyword>
<accession>A0A834R6B0</accession>
<dbReference type="InterPro" id="IPR036383">
    <property type="entry name" value="TSP1_rpt_sf"/>
</dbReference>
<feature type="compositionally biased region" description="Low complexity" evidence="15">
    <location>
        <begin position="94"/>
        <end position="103"/>
    </location>
</feature>
<dbReference type="SUPFAM" id="SSF82895">
    <property type="entry name" value="TSP-1 type 1 repeat"/>
    <property type="match status" value="7"/>
</dbReference>
<reference evidence="19" key="3">
    <citation type="submission" date="2022-06" db="UniProtKB">
        <authorList>
            <consortium name="EnsemblMetazoa"/>
        </authorList>
    </citation>
    <scope>IDENTIFICATION</scope>
</reference>
<feature type="disulfide bond" evidence="13">
    <location>
        <begin position="745"/>
        <end position="764"/>
    </location>
</feature>
<evidence type="ECO:0000256" key="2">
    <source>
        <dbReference type="ARBA" id="ARBA00022525"/>
    </source>
</evidence>
<dbReference type="EnsemblMetazoa" id="SSS_6718s_mrna">
    <property type="protein sequence ID" value="KAF7490460.1"/>
    <property type="gene ID" value="SSS_6718"/>
</dbReference>
<evidence type="ECO:0000256" key="6">
    <source>
        <dbReference type="ARBA" id="ARBA00022801"/>
    </source>
</evidence>
<keyword evidence="5 12" id="KW-0479">Metal-binding</keyword>
<feature type="domain" description="Peptidase M12B" evidence="16">
    <location>
        <begin position="441"/>
        <end position="685"/>
    </location>
</feature>
<dbReference type="GO" id="GO:0007229">
    <property type="term" value="P:integrin-mediated signaling pathway"/>
    <property type="evidence" value="ECO:0007669"/>
    <property type="project" value="UniProtKB-KW"/>
</dbReference>
<dbReference type="InterPro" id="IPR000884">
    <property type="entry name" value="TSP1_rpt"/>
</dbReference>
<reference evidence="18" key="2">
    <citation type="submission" date="2020-01" db="EMBL/GenBank/DDBJ databases">
        <authorList>
            <person name="Korhonen P.K.K."/>
            <person name="Guangxu M.G."/>
            <person name="Wang T.W."/>
            <person name="Stroehlein A.J.S."/>
            <person name="Young N.D."/>
            <person name="Ang C.-S.A."/>
            <person name="Fernando D.W.F."/>
            <person name="Lu H.L."/>
            <person name="Taylor S.T."/>
            <person name="Ehtesham M.E.M."/>
            <person name="Najaraj S.H.N."/>
            <person name="Harsha G.H.G."/>
            <person name="Madugundu A.M."/>
            <person name="Renuse S.R."/>
            <person name="Holt D.H."/>
            <person name="Pandey A.P."/>
            <person name="Papenfuss A.P."/>
            <person name="Gasser R.B.G."/>
            <person name="Fischer K.F."/>
        </authorList>
    </citation>
    <scope>NUCLEOTIDE SEQUENCE</scope>
    <source>
        <strain evidence="18">SSS_KF_BRIS2020</strain>
    </source>
</reference>
<feature type="binding site" evidence="12 14">
    <location>
        <position position="612"/>
    </location>
    <ligand>
        <name>Zn(2+)</name>
        <dbReference type="ChEBI" id="CHEBI:29105"/>
        <note>catalytic</note>
    </ligand>
</feature>
<feature type="binding site" evidence="12">
    <location>
        <position position="680"/>
    </location>
    <ligand>
        <name>Ca(2+)</name>
        <dbReference type="ChEBI" id="CHEBI:29108"/>
        <label>1</label>
    </ligand>
</feature>
<dbReference type="EMBL" id="WVUK01000062">
    <property type="protein sequence ID" value="KAF7490460.1"/>
    <property type="molecule type" value="Genomic_DNA"/>
</dbReference>
<proteinExistence type="predicted"/>
<feature type="disulfide bond" evidence="13">
    <location>
        <begin position="815"/>
        <end position="853"/>
    </location>
</feature>
<feature type="disulfide bond" evidence="13">
    <location>
        <begin position="545"/>
        <end position="578"/>
    </location>
</feature>
<keyword evidence="18" id="KW-0401">Integrin</keyword>
<dbReference type="GO" id="GO:0008270">
    <property type="term" value="F:zinc ion binding"/>
    <property type="evidence" value="ECO:0007669"/>
    <property type="project" value="InterPro"/>
</dbReference>
<feature type="binding site" evidence="12">
    <location>
        <position position="683"/>
    </location>
    <ligand>
        <name>Ca(2+)</name>
        <dbReference type="ChEBI" id="CHEBI:29108"/>
        <label>1</label>
    </ligand>
</feature>
<protein>
    <submittedName>
        <fullName evidence="18">A disintegrin and metalloproteinase with thrombospondin motifs 20</fullName>
    </submittedName>
</protein>
<dbReference type="Pfam" id="PF13688">
    <property type="entry name" value="Reprolysin_5"/>
    <property type="match status" value="1"/>
</dbReference>
<evidence type="ECO:0000256" key="9">
    <source>
        <dbReference type="ARBA" id="ARBA00023157"/>
    </source>
</evidence>
<keyword evidence="7 12" id="KW-0862">Zinc</keyword>
<dbReference type="Gene3D" id="3.40.1620.60">
    <property type="match status" value="2"/>
</dbReference>
<dbReference type="GO" id="GO:0030198">
    <property type="term" value="P:extracellular matrix organization"/>
    <property type="evidence" value="ECO:0007669"/>
    <property type="project" value="InterPro"/>
</dbReference>
<keyword evidence="20" id="KW-1185">Reference proteome</keyword>
<dbReference type="SUPFAM" id="SSF55486">
    <property type="entry name" value="Metalloproteases ('zincins'), catalytic domain"/>
    <property type="match status" value="1"/>
</dbReference>
<dbReference type="GO" id="GO:0006508">
    <property type="term" value="P:proteolysis"/>
    <property type="evidence" value="ECO:0007669"/>
    <property type="project" value="UniProtKB-KW"/>
</dbReference>
<dbReference type="InterPro" id="IPR001590">
    <property type="entry name" value="Peptidase_M12B"/>
</dbReference>
<dbReference type="Gene3D" id="2.60.120.830">
    <property type="match status" value="1"/>
</dbReference>
<feature type="disulfide bond" evidence="13">
    <location>
        <begin position="516"/>
        <end position="596"/>
    </location>
</feature>
<dbReference type="CDD" id="cd04273">
    <property type="entry name" value="ZnMc_ADAMTS_like"/>
    <property type="match status" value="1"/>
</dbReference>
<feature type="disulfide bond" evidence="13">
    <location>
        <begin position="734"/>
        <end position="756"/>
    </location>
</feature>
<evidence type="ECO:0000256" key="7">
    <source>
        <dbReference type="ARBA" id="ARBA00022833"/>
    </source>
</evidence>
<keyword evidence="2" id="KW-0964">Secreted</keyword>
<keyword evidence="4" id="KW-0645">Protease</keyword>
<gene>
    <name evidence="18" type="ORF">SSS_6718</name>
</gene>
<evidence type="ECO:0000256" key="13">
    <source>
        <dbReference type="PIRSR" id="PIRSR613273-3"/>
    </source>
</evidence>
<feature type="region of interest" description="Disordered" evidence="15">
    <location>
        <begin position="83"/>
        <end position="103"/>
    </location>
</feature>
<dbReference type="PROSITE" id="PS50215">
    <property type="entry name" value="ADAM_MEPRO"/>
    <property type="match status" value="1"/>
</dbReference>
<feature type="binding site" evidence="12">
    <location>
        <position position="683"/>
    </location>
    <ligand>
        <name>Ca(2+)</name>
        <dbReference type="ChEBI" id="CHEBI:29108"/>
        <label>2</label>
    </ligand>
</feature>
<dbReference type="Pfam" id="PF05986">
    <property type="entry name" value="ADAMTS_spacer1"/>
    <property type="match status" value="1"/>
</dbReference>
<dbReference type="Pfam" id="PF00090">
    <property type="entry name" value="TSP_1"/>
    <property type="match status" value="2"/>
</dbReference>
<dbReference type="FunFam" id="2.20.100.10:FF:000006">
    <property type="entry name" value="A disintegrin and metalloproteinase with thrombospondin motifs 1"/>
    <property type="match status" value="1"/>
</dbReference>
<dbReference type="Pfam" id="PF19030">
    <property type="entry name" value="TSP1_ADAMTS"/>
    <property type="match status" value="4"/>
</dbReference>